<dbReference type="SMART" id="SM00479">
    <property type="entry name" value="EXOIII"/>
    <property type="match status" value="1"/>
</dbReference>
<dbReference type="InterPro" id="IPR012340">
    <property type="entry name" value="NA-bd_OB-fold"/>
</dbReference>
<evidence type="ECO:0000256" key="4">
    <source>
        <dbReference type="ARBA" id="ARBA00022695"/>
    </source>
</evidence>
<evidence type="ECO:0000256" key="13">
    <source>
        <dbReference type="SAM" id="MobiDB-lite"/>
    </source>
</evidence>
<dbReference type="SUPFAM" id="SSF160975">
    <property type="entry name" value="AF1531-like"/>
    <property type="match status" value="1"/>
</dbReference>
<dbReference type="PANTHER" id="PTHR32294:SF5">
    <property type="entry name" value="DNA POLYMERASE III POLC-TYPE"/>
    <property type="match status" value="1"/>
</dbReference>
<evidence type="ECO:0000256" key="7">
    <source>
        <dbReference type="ARBA" id="ARBA00022801"/>
    </source>
</evidence>
<dbReference type="GO" id="GO:0003677">
    <property type="term" value="F:DNA binding"/>
    <property type="evidence" value="ECO:0007669"/>
    <property type="project" value="UniProtKB-UniRule"/>
</dbReference>
<keyword evidence="6 11" id="KW-0540">Nuclease</keyword>
<dbReference type="Gene3D" id="6.10.140.1510">
    <property type="match status" value="1"/>
</dbReference>
<dbReference type="EC" id="2.7.7.7" evidence="11"/>
<dbReference type="EMBL" id="BRLB01000002">
    <property type="protein sequence ID" value="GKX28944.1"/>
    <property type="molecule type" value="Genomic_DNA"/>
</dbReference>
<dbReference type="Pfam" id="PF17657">
    <property type="entry name" value="DNA_pol3_finger"/>
    <property type="match status" value="1"/>
</dbReference>
<dbReference type="CDD" id="cd06127">
    <property type="entry name" value="DEDDh"/>
    <property type="match status" value="1"/>
</dbReference>
<dbReference type="InterPro" id="IPR012337">
    <property type="entry name" value="RNaseH-like_sf"/>
</dbReference>
<dbReference type="InterPro" id="IPR036397">
    <property type="entry name" value="RNaseH_sf"/>
</dbReference>
<keyword evidence="5 11" id="KW-0235">DNA replication</keyword>
<reference evidence="16" key="1">
    <citation type="submission" date="2022-06" db="EMBL/GenBank/DDBJ databases">
        <title>Vallitalea longa sp. nov., an anaerobic bacterium isolated from marine sediment.</title>
        <authorList>
            <person name="Hirano S."/>
            <person name="Terahara T."/>
            <person name="Mori K."/>
            <person name="Hamada M."/>
            <person name="Matsumoto R."/>
            <person name="Kobayashi T."/>
        </authorList>
    </citation>
    <scope>NUCLEOTIDE SEQUENCE</scope>
    <source>
        <strain evidence="16">SH18-1</strain>
    </source>
</reference>
<dbReference type="GO" id="GO:0005737">
    <property type="term" value="C:cytoplasm"/>
    <property type="evidence" value="ECO:0007669"/>
    <property type="project" value="UniProtKB-SubCell"/>
</dbReference>
<evidence type="ECO:0000256" key="11">
    <source>
        <dbReference type="HAMAP-Rule" id="MF_00356"/>
    </source>
</evidence>
<dbReference type="GO" id="GO:0006261">
    <property type="term" value="P:DNA-templated DNA replication"/>
    <property type="evidence" value="ECO:0007669"/>
    <property type="project" value="UniProtKB-UniRule"/>
</dbReference>
<evidence type="ECO:0000256" key="8">
    <source>
        <dbReference type="ARBA" id="ARBA00022839"/>
    </source>
</evidence>
<dbReference type="FunFam" id="3.30.420.10:FF:000045">
    <property type="entry name" value="3'-5' exonuclease DinG"/>
    <property type="match status" value="1"/>
</dbReference>
<dbReference type="InterPro" id="IPR013520">
    <property type="entry name" value="Ribonucl_H"/>
</dbReference>
<dbReference type="NCBIfam" id="NF001688">
    <property type="entry name" value="PRK00448.1"/>
    <property type="match status" value="1"/>
</dbReference>
<sequence length="1441" mass="164224">MSKCFVEVFDDLHLNDNISTYFNDAQVKRVVINTKAKELQIYVSFNNIVHIKFIRQVEKVIENSLCINSDLTVKIISEYNVQYDLDKLLLLYKDSILYELKQYSPICFGILKKADIKVDNNIIIIILNNDIGDFLKQKQVDRKIQDVLNSRFNLDTTVVFKLNKEAEESNKEFVKKREKKEKEFVTKILSNNPVSSNKSTSKNKKQQSSKNVDDSKMIYGRKFGGEITPIDEINNEIDDLIFDGIIISVESREIKNDKYIVAFDLTNDKDSITAKCFIKKDQFEEDVKERLVKGKVVRVKGNLQFDTFSKEMTVMARAIMEINDFRIKRLDLSKDKRVELHAHTQMSDMDSVVSATALVKQAIAWGHDAIAITDHGVVQAFPEAFHTAGGSNIKIIYGVEAYLVDDLKSIIQNSNGQSLDDEYVVFDLETTGFYAGKDRITEIGAVKVKQGEIIDKFSTFVNPERIIPEEVVKLTSITDELVADAPTYKQILPKFMEFVGNSILVAHNADFDINFIRHFCKELDIEVDNTIVDTLELSRVLLPDLKNYKLNTVTKELSIKLENHHRAVDDALATAKIFVQFINMLKNKNIYDLNELEDYSHEATKNVKKLKYYHAIILAKNLVGLRNLYELISKSHIEYFFRKPRIPKSVYLKFKEGLLIGSACEAGELYKAVLDEKPKEEIDRLVNFYDYLEIQPLMNNEFMIRNGRVDGVEDLKEINRKIIKLGEEHNKLVVGTCDVHFLNPSDEVYRRIIMAGQGFKDADAQPPLYFRTTEEMLQEFSYLGDDKAREIVIDNTRKISDMIEKIDPVPPDKYPPVIEGSEENLKEICESKAKSIYGDPLPDIVEERLERELNSIISNGFAVMYIIAQKLVWKSNEDGYLVGSRGSVGSSFAATMAGITEVNPLSPHYICPNCKYSDFDSEIVKKNAGNSGCDLPDKKCPKCGTDLIKEGHDIPFETFLGFKGNKEPDIDLNFSGEYQSKAHDYTEVIFGKGHVFRAGTIGTLAEKTAYGFVKKYFDEKGVNVRNAEVNRLVAGCTGARRTTGQHPGGIIVVPTSEEIYKFTPVQRPANDMTTKTITTHFDYHSIDHNLLKLDILGHDDPTMIRMLEDITGLDAQKIRLDEPKVASLFTSTKALGIKPEDIDGCPLGSLGIPEFGTDFVIQMLLDTKPTTFSELCKISVLSHGTDVWLNNAQELIRDGKATIAEVISSRDDIMVYLINMGLDKELSFTIMESVRKGKGLKPEWEEIMTSNGVPDWYIWSCRQIKYMFPKAHAVAYVMMAYRIAYFKVYHPEAYYATYFSIRASDFDYELMCNGKDKIDNYIKDYKSRLNELTKKEKDTLKDMKIVQEMYARKINFIPIDLYKVKSKLFQVMDGRIMPSLSAIQGLGEKAAENIVNARENGIFLSVDELRQRTKISKTVIEIMKQNHIIDGMPESNQLSLF</sequence>
<dbReference type="Pfam" id="PF11490">
    <property type="entry name" value="DNA_pol3_a_NII"/>
    <property type="match status" value="1"/>
</dbReference>
<dbReference type="Gene3D" id="2.40.50.140">
    <property type="entry name" value="Nucleic acid-binding proteins"/>
    <property type="match status" value="1"/>
</dbReference>
<dbReference type="InterPro" id="IPR028112">
    <property type="entry name" value="DNA_PolC-type_N_I"/>
</dbReference>
<dbReference type="InterPro" id="IPR044923">
    <property type="entry name" value="PolC_middle_finger_sf"/>
</dbReference>
<dbReference type="GO" id="GO:0008408">
    <property type="term" value="F:3'-5' exonuclease activity"/>
    <property type="evidence" value="ECO:0007669"/>
    <property type="project" value="UniProtKB-UniRule"/>
</dbReference>
<evidence type="ECO:0000313" key="16">
    <source>
        <dbReference type="EMBL" id="GKX28944.1"/>
    </source>
</evidence>
<comment type="function">
    <text evidence="1 11">Required for replicative DNA synthesis. This DNA polymerase also exhibits 3' to 5' exonuclease activity.</text>
</comment>
<dbReference type="Proteomes" id="UP001144256">
    <property type="component" value="Unassembled WGS sequence"/>
</dbReference>
<feature type="domain" description="Polymerase/histidinol phosphatase N-terminal" evidence="15">
    <location>
        <begin position="338"/>
        <end position="405"/>
    </location>
</feature>
<dbReference type="Gene3D" id="3.30.1900.20">
    <property type="match status" value="2"/>
</dbReference>
<organism evidence="16 17">
    <name type="scientific">Vallitalea longa</name>
    <dbReference type="NCBI Taxonomy" id="2936439"/>
    <lineage>
        <taxon>Bacteria</taxon>
        <taxon>Bacillati</taxon>
        <taxon>Bacillota</taxon>
        <taxon>Clostridia</taxon>
        <taxon>Lachnospirales</taxon>
        <taxon>Vallitaleaceae</taxon>
        <taxon>Vallitalea</taxon>
    </lineage>
</organism>
<dbReference type="GO" id="GO:0003887">
    <property type="term" value="F:DNA-directed DNA polymerase activity"/>
    <property type="evidence" value="ECO:0007669"/>
    <property type="project" value="UniProtKB-UniRule"/>
</dbReference>
<evidence type="ECO:0000256" key="10">
    <source>
        <dbReference type="ARBA" id="ARBA00049244"/>
    </source>
</evidence>
<keyword evidence="4 11" id="KW-0548">Nucleotidyltransferase</keyword>
<evidence type="ECO:0000256" key="2">
    <source>
        <dbReference type="ARBA" id="ARBA00022490"/>
    </source>
</evidence>
<feature type="compositionally biased region" description="Low complexity" evidence="13">
    <location>
        <begin position="191"/>
        <end position="200"/>
    </location>
</feature>
<dbReference type="InterPro" id="IPR004805">
    <property type="entry name" value="DnaE2/DnaE/PolC"/>
</dbReference>
<dbReference type="NCBIfam" id="TIGR01405">
    <property type="entry name" value="polC_Gram_pos"/>
    <property type="match status" value="1"/>
</dbReference>
<dbReference type="Pfam" id="PF07733">
    <property type="entry name" value="DNA_pol3_alpha"/>
    <property type="match status" value="1"/>
</dbReference>
<dbReference type="CDD" id="cd07435">
    <property type="entry name" value="PHP_PolIIIA_POLC"/>
    <property type="match status" value="1"/>
</dbReference>
<gene>
    <name evidence="11 16" type="primary">polC</name>
    <name evidence="16" type="ORF">SH1V18_14240</name>
</gene>
<evidence type="ECO:0000256" key="1">
    <source>
        <dbReference type="ARBA" id="ARBA00003452"/>
    </source>
</evidence>
<accession>A0A9W5YBK5</accession>
<feature type="domain" description="Exonuclease" evidence="14">
    <location>
        <begin position="422"/>
        <end position="587"/>
    </location>
</feature>
<evidence type="ECO:0000256" key="6">
    <source>
        <dbReference type="ARBA" id="ARBA00022722"/>
    </source>
</evidence>
<dbReference type="InterPro" id="IPR003141">
    <property type="entry name" value="Pol/His_phosphatase_N"/>
</dbReference>
<dbReference type="InterPro" id="IPR029460">
    <property type="entry name" value="DNAPol_HHH"/>
</dbReference>
<evidence type="ECO:0000256" key="3">
    <source>
        <dbReference type="ARBA" id="ARBA00022679"/>
    </source>
</evidence>
<dbReference type="Pfam" id="PF14579">
    <property type="entry name" value="HHH_6"/>
    <property type="match status" value="1"/>
</dbReference>
<name>A0A9W5YBK5_9FIRM</name>
<keyword evidence="7 11" id="KW-0378">Hydrolase</keyword>
<comment type="catalytic activity">
    <reaction evidence="10 11">
        <text>DNA(n) + a 2'-deoxyribonucleoside 5'-triphosphate = DNA(n+1) + diphosphate</text>
        <dbReference type="Rhea" id="RHEA:22508"/>
        <dbReference type="Rhea" id="RHEA-COMP:17339"/>
        <dbReference type="Rhea" id="RHEA-COMP:17340"/>
        <dbReference type="ChEBI" id="CHEBI:33019"/>
        <dbReference type="ChEBI" id="CHEBI:61560"/>
        <dbReference type="ChEBI" id="CHEBI:173112"/>
        <dbReference type="EC" id="2.7.7.7"/>
    </reaction>
</comment>
<dbReference type="InterPro" id="IPR006308">
    <property type="entry name" value="Pol_III_a_PolC-type_gram_pos"/>
</dbReference>
<evidence type="ECO:0000256" key="9">
    <source>
        <dbReference type="ARBA" id="ARBA00022932"/>
    </source>
</evidence>
<dbReference type="CDD" id="cd04484">
    <property type="entry name" value="polC_OBF"/>
    <property type="match status" value="1"/>
</dbReference>
<dbReference type="Pfam" id="PF14480">
    <property type="entry name" value="DNA_pol3_a_NI"/>
    <property type="match status" value="1"/>
</dbReference>
<dbReference type="SUPFAM" id="SSF53098">
    <property type="entry name" value="Ribonuclease H-like"/>
    <property type="match status" value="1"/>
</dbReference>
<keyword evidence="2 11" id="KW-0963">Cytoplasm</keyword>
<dbReference type="InterPro" id="IPR040982">
    <property type="entry name" value="DNA_pol3_finger"/>
</dbReference>
<dbReference type="Gene3D" id="1.10.150.700">
    <property type="entry name" value="PolC, middle finger domain"/>
    <property type="match status" value="1"/>
</dbReference>
<dbReference type="NCBIfam" id="TIGR00573">
    <property type="entry name" value="dnaq"/>
    <property type="match status" value="1"/>
</dbReference>
<comment type="caution">
    <text evidence="16">The sequence shown here is derived from an EMBL/GenBank/DDBJ whole genome shotgun (WGS) entry which is preliminary data.</text>
</comment>
<dbReference type="Gene3D" id="1.10.150.870">
    <property type="match status" value="1"/>
</dbReference>
<feature type="coiled-coil region" evidence="12">
    <location>
        <begin position="1315"/>
        <end position="1342"/>
    </location>
</feature>
<evidence type="ECO:0000313" key="17">
    <source>
        <dbReference type="Proteomes" id="UP001144256"/>
    </source>
</evidence>
<keyword evidence="8 11" id="KW-0269">Exonuclease</keyword>
<evidence type="ECO:0000256" key="5">
    <source>
        <dbReference type="ARBA" id="ARBA00022705"/>
    </source>
</evidence>
<dbReference type="RefSeq" id="WP_281813919.1">
    <property type="nucleotide sequence ID" value="NZ_BRLB01000002.1"/>
</dbReference>
<feature type="region of interest" description="Disordered" evidence="13">
    <location>
        <begin position="191"/>
        <end position="212"/>
    </location>
</feature>
<dbReference type="PANTHER" id="PTHR32294">
    <property type="entry name" value="DNA POLYMERASE III SUBUNIT ALPHA"/>
    <property type="match status" value="1"/>
</dbReference>
<dbReference type="Gene3D" id="1.20.5.140">
    <property type="match status" value="1"/>
</dbReference>
<dbReference type="Pfam" id="PF02811">
    <property type="entry name" value="PHP"/>
    <property type="match status" value="1"/>
</dbReference>
<protein>
    <recommendedName>
        <fullName evidence="11">DNA polymerase III PolC-type</fullName>
        <shortName evidence="11">PolIII</shortName>
        <ecNumber evidence="11">2.7.7.7</ecNumber>
    </recommendedName>
</protein>
<keyword evidence="12" id="KW-0175">Coiled coil</keyword>
<dbReference type="Gene3D" id="3.20.20.140">
    <property type="entry name" value="Metal-dependent hydrolases"/>
    <property type="match status" value="2"/>
</dbReference>
<comment type="similarity">
    <text evidence="11">Belongs to the DNA polymerase type-C family. PolC subfamily.</text>
</comment>
<evidence type="ECO:0000256" key="12">
    <source>
        <dbReference type="SAM" id="Coils"/>
    </source>
</evidence>
<dbReference type="InterPro" id="IPR024754">
    <property type="entry name" value="DNA_PolC-like_N_II"/>
</dbReference>
<dbReference type="Pfam" id="PF00929">
    <property type="entry name" value="RNase_T"/>
    <property type="match status" value="1"/>
</dbReference>
<keyword evidence="17" id="KW-1185">Reference proteome</keyword>
<dbReference type="SMART" id="SM00481">
    <property type="entry name" value="POLIIIAc"/>
    <property type="match status" value="1"/>
</dbReference>
<proteinExistence type="inferred from homology"/>
<keyword evidence="9 11" id="KW-0239">DNA-directed DNA polymerase</keyword>
<dbReference type="InterPro" id="IPR004013">
    <property type="entry name" value="PHP_dom"/>
</dbReference>
<dbReference type="InterPro" id="IPR011708">
    <property type="entry name" value="DNA_pol3_alpha_NTPase_dom"/>
</dbReference>
<dbReference type="InterPro" id="IPR006054">
    <property type="entry name" value="DnaQ"/>
</dbReference>
<evidence type="ECO:0000259" key="14">
    <source>
        <dbReference type="SMART" id="SM00479"/>
    </source>
</evidence>
<dbReference type="Gene3D" id="3.30.420.10">
    <property type="entry name" value="Ribonuclease H-like superfamily/Ribonuclease H"/>
    <property type="match status" value="1"/>
</dbReference>
<keyword evidence="3 11" id="KW-0808">Transferase</keyword>
<comment type="subcellular location">
    <subcellularLocation>
        <location evidence="11">Cytoplasm</location>
    </subcellularLocation>
</comment>
<evidence type="ECO:0000259" key="15">
    <source>
        <dbReference type="SMART" id="SM00481"/>
    </source>
</evidence>
<dbReference type="HAMAP" id="MF_00356">
    <property type="entry name" value="DNApol_PolC"/>
    <property type="match status" value="1"/>
</dbReference>